<dbReference type="AlphaFoldDB" id="A0A1A9UT36"/>
<keyword evidence="1" id="KW-1133">Transmembrane helix</keyword>
<evidence type="ECO:0000313" key="2">
    <source>
        <dbReference type="EnsemblMetazoa" id="GAUT014452-PA"/>
    </source>
</evidence>
<reference evidence="2" key="1">
    <citation type="submission" date="2020-05" db="UniProtKB">
        <authorList>
            <consortium name="EnsemblMetazoa"/>
        </authorList>
    </citation>
    <scope>IDENTIFICATION</scope>
    <source>
        <strain evidence="2">TTRI</strain>
    </source>
</reference>
<keyword evidence="1" id="KW-0812">Transmembrane</keyword>
<protein>
    <submittedName>
        <fullName evidence="2">Uncharacterized protein</fullName>
    </submittedName>
</protein>
<organism evidence="2 3">
    <name type="scientific">Glossina austeni</name>
    <name type="common">Savannah tsetse fly</name>
    <dbReference type="NCBI Taxonomy" id="7395"/>
    <lineage>
        <taxon>Eukaryota</taxon>
        <taxon>Metazoa</taxon>
        <taxon>Ecdysozoa</taxon>
        <taxon>Arthropoda</taxon>
        <taxon>Hexapoda</taxon>
        <taxon>Insecta</taxon>
        <taxon>Pterygota</taxon>
        <taxon>Neoptera</taxon>
        <taxon>Endopterygota</taxon>
        <taxon>Diptera</taxon>
        <taxon>Brachycera</taxon>
        <taxon>Muscomorpha</taxon>
        <taxon>Hippoboscoidea</taxon>
        <taxon>Glossinidae</taxon>
        <taxon>Glossina</taxon>
    </lineage>
</organism>
<name>A0A1A9UT36_GLOAU</name>
<dbReference type="Proteomes" id="UP000078200">
    <property type="component" value="Unassembled WGS sequence"/>
</dbReference>
<accession>A0A1A9UT36</accession>
<dbReference type="EnsemblMetazoa" id="GAUT014452-RA">
    <property type="protein sequence ID" value="GAUT014452-PA"/>
    <property type="gene ID" value="GAUT014452"/>
</dbReference>
<dbReference type="VEuPathDB" id="VectorBase:GAUT014452"/>
<evidence type="ECO:0000256" key="1">
    <source>
        <dbReference type="SAM" id="Phobius"/>
    </source>
</evidence>
<feature type="transmembrane region" description="Helical" evidence="1">
    <location>
        <begin position="35"/>
        <end position="59"/>
    </location>
</feature>
<keyword evidence="1" id="KW-0472">Membrane</keyword>
<evidence type="ECO:0000313" key="3">
    <source>
        <dbReference type="Proteomes" id="UP000078200"/>
    </source>
</evidence>
<keyword evidence="3" id="KW-1185">Reference proteome</keyword>
<proteinExistence type="predicted"/>
<sequence>MVGADKKSDCGITAIKIEWYFVTVTKNEVQGFQDILIGISIFGEFELSLFFLAVVRYVILAENKKTPGTTETACRINTILPSPPAVKRSSVSSVERQALSFISNFQLESVWCKVHYMDDELNE</sequence>